<organism evidence="1 2">
    <name type="scientific">Cajanus cajan</name>
    <name type="common">Pigeon pea</name>
    <name type="synonym">Cajanus indicus</name>
    <dbReference type="NCBI Taxonomy" id="3821"/>
    <lineage>
        <taxon>Eukaryota</taxon>
        <taxon>Viridiplantae</taxon>
        <taxon>Streptophyta</taxon>
        <taxon>Embryophyta</taxon>
        <taxon>Tracheophyta</taxon>
        <taxon>Spermatophyta</taxon>
        <taxon>Magnoliopsida</taxon>
        <taxon>eudicotyledons</taxon>
        <taxon>Gunneridae</taxon>
        <taxon>Pentapetalae</taxon>
        <taxon>rosids</taxon>
        <taxon>fabids</taxon>
        <taxon>Fabales</taxon>
        <taxon>Fabaceae</taxon>
        <taxon>Papilionoideae</taxon>
        <taxon>50 kb inversion clade</taxon>
        <taxon>NPAAA clade</taxon>
        <taxon>indigoferoid/millettioid clade</taxon>
        <taxon>Phaseoleae</taxon>
        <taxon>Cajanus</taxon>
    </lineage>
</organism>
<dbReference type="STRING" id="3821.A0A151SX45"/>
<dbReference type="EMBL" id="CM003612">
    <property type="protein sequence ID" value="KYP59365.1"/>
    <property type="molecule type" value="Genomic_DNA"/>
</dbReference>
<accession>A0A151SX45</accession>
<keyword evidence="2" id="KW-1185">Reference proteome</keyword>
<dbReference type="Gene3D" id="3.60.40.10">
    <property type="entry name" value="PPM-type phosphatase domain"/>
    <property type="match status" value="1"/>
</dbReference>
<dbReference type="Proteomes" id="UP000075243">
    <property type="component" value="Chromosome 10"/>
</dbReference>
<dbReference type="InterPro" id="IPR036457">
    <property type="entry name" value="PPM-type-like_dom_sf"/>
</dbReference>
<gene>
    <name evidence="1" type="ORF">KK1_014799</name>
</gene>
<evidence type="ECO:0000313" key="2">
    <source>
        <dbReference type="Proteomes" id="UP000075243"/>
    </source>
</evidence>
<dbReference type="SUPFAM" id="SSF81606">
    <property type="entry name" value="PP2C-like"/>
    <property type="match status" value="1"/>
</dbReference>
<dbReference type="Gramene" id="C.cajan_14370.t">
    <property type="protein sequence ID" value="C.cajan_14370.t.cds1"/>
    <property type="gene ID" value="C.cajan_14370"/>
</dbReference>
<evidence type="ECO:0000313" key="1">
    <source>
        <dbReference type="EMBL" id="KYP59365.1"/>
    </source>
</evidence>
<sequence>MEDTMSVEIGFVAKERGKCDVFTVYDGHDGAQVAEACWERLHRLVVEEVERSGGHMELDWEGVMQRVFS</sequence>
<evidence type="ECO:0008006" key="3">
    <source>
        <dbReference type="Google" id="ProtNLM"/>
    </source>
</evidence>
<reference evidence="1 2" key="1">
    <citation type="journal article" date="2012" name="Nat. Biotechnol.">
        <title>Draft genome sequence of pigeonpea (Cajanus cajan), an orphan legume crop of resource-poor farmers.</title>
        <authorList>
            <person name="Varshney R.K."/>
            <person name="Chen W."/>
            <person name="Li Y."/>
            <person name="Bharti A.K."/>
            <person name="Saxena R.K."/>
            <person name="Schlueter J.A."/>
            <person name="Donoghue M.T."/>
            <person name="Azam S."/>
            <person name="Fan G."/>
            <person name="Whaley A.M."/>
            <person name="Farmer A.D."/>
            <person name="Sheridan J."/>
            <person name="Iwata A."/>
            <person name="Tuteja R."/>
            <person name="Penmetsa R.V."/>
            <person name="Wu W."/>
            <person name="Upadhyaya H.D."/>
            <person name="Yang S.P."/>
            <person name="Shah T."/>
            <person name="Saxena K.B."/>
            <person name="Michael T."/>
            <person name="McCombie W.R."/>
            <person name="Yang B."/>
            <person name="Zhang G."/>
            <person name="Yang H."/>
            <person name="Wang J."/>
            <person name="Spillane C."/>
            <person name="Cook D.R."/>
            <person name="May G.D."/>
            <person name="Xu X."/>
            <person name="Jackson S.A."/>
        </authorList>
    </citation>
    <scope>NUCLEOTIDE SEQUENCE [LARGE SCALE GENOMIC DNA]</scope>
    <source>
        <strain evidence="2">cv. Asha</strain>
    </source>
</reference>
<dbReference type="AlphaFoldDB" id="A0A151SX45"/>
<protein>
    <recommendedName>
        <fullName evidence="3">PPM-type phosphatase domain-containing protein</fullName>
    </recommendedName>
</protein>
<proteinExistence type="predicted"/>
<name>A0A151SX45_CAJCA</name>